<keyword evidence="2" id="KW-0547">Nucleotide-binding</keyword>
<evidence type="ECO:0000313" key="2">
    <source>
        <dbReference type="EMBL" id="GIF89474.1"/>
    </source>
</evidence>
<evidence type="ECO:0000256" key="1">
    <source>
        <dbReference type="SAM" id="MobiDB-lite"/>
    </source>
</evidence>
<dbReference type="InterPro" id="IPR053137">
    <property type="entry name" value="NLR-like"/>
</dbReference>
<comment type="caution">
    <text evidence="2">The sequence shown here is derived from an EMBL/GenBank/DDBJ whole genome shotgun (WGS) entry which is preliminary data.</text>
</comment>
<protein>
    <submittedName>
        <fullName evidence="2">ATP-binding protein</fullName>
    </submittedName>
</protein>
<dbReference type="Pfam" id="PF13424">
    <property type="entry name" value="TPR_12"/>
    <property type="match status" value="1"/>
</dbReference>
<dbReference type="InterPro" id="IPR011990">
    <property type="entry name" value="TPR-like_helical_dom_sf"/>
</dbReference>
<dbReference type="SUPFAM" id="SSF52540">
    <property type="entry name" value="P-loop containing nucleoside triphosphate hydrolases"/>
    <property type="match status" value="1"/>
</dbReference>
<dbReference type="Gene3D" id="3.40.50.300">
    <property type="entry name" value="P-loop containing nucleotide triphosphate hydrolases"/>
    <property type="match status" value="1"/>
</dbReference>
<proteinExistence type="predicted"/>
<dbReference type="AlphaFoldDB" id="A0A8J3JVX3"/>
<dbReference type="SUPFAM" id="SSF48452">
    <property type="entry name" value="TPR-like"/>
    <property type="match status" value="2"/>
</dbReference>
<keyword evidence="3" id="KW-1185">Reference proteome</keyword>
<dbReference type="PANTHER" id="PTHR46082">
    <property type="entry name" value="ATP/GTP-BINDING PROTEIN-RELATED"/>
    <property type="match status" value="1"/>
</dbReference>
<dbReference type="RefSeq" id="WP_191839776.1">
    <property type="nucleotide sequence ID" value="NZ_BAAALB010000009.1"/>
</dbReference>
<sequence>MAERSHDQDSAPRTAFTAALAQLRRRLPDMSDEVLARRASSIALPSGRRIAVNARRLGEWINGRSVPRDFEQVHALVQAVETAVGGPATGQSLQRWRQLWRAAHEQQRTPARTPPAASPGAELVVGRPPSDAASLRERPDLAAAIDDALRDDAIRQVLLTGPGGAGKSQLAAAAFHRARGGGGLFAWVSASSRQSLLAGYARVWRAVAGGVLDGPAAPGGRPAHPDGYGHDEETQADLLVAWLRATPQPWLVVLDDADDPADLDGLWPIGEHGRSIVTTRRRDALVLRPSARVVQVGMFTGAESVDYLRNRLSLDPAAGHGEPPPDGELAGLAAALGHFPLALSQAAAFLIDTGTGVAAYRRLLDDERERLADLFPPSSPADGHDRTVASTWQLAAQRAAALAKPGAAQRMLELVSLLAPVGVPQELLLTGAARAWIGADRREALPALRALHRLSLITHDTATVAMHALVQRAVRESVPDTELPALARAAADALDEAWAAPDGGLPVAALYDSLLALRRAAAEHLWHGGMHPVLRRLGEHLMAVGRTAAARDALDDLLLQARARFGGEHRDTIFLAAQRAQAVGELGDPAAAHPELTRLRRDAERLLGADDPDTLWIRLHEGLQPFELGAPAATLADMVPLLAQATAVLGDEHPLTLAARRYVALCQGMSGDPAAARDGFRALAGEMTRRRGPAHADTVSTLSDLGRWIGEAGDAELAVQTYQRAVEGLVAVHGPLHHDTLTARHNLAYWRGLAGQPAAAVEEFGVATQDAERALGPRHPTTLTFRTNLAYWTGLADDPGAGMAALAALQTVVEEVFGQAHPRALRTRQLHAQLRHRGGDVAGAVGELTAVLADMRAVQSDDHLRTGEAAQLLASWTAPPGATASV</sequence>
<reference evidence="2 3" key="1">
    <citation type="submission" date="2021-01" db="EMBL/GenBank/DDBJ databases">
        <title>Whole genome shotgun sequence of Catellatospora chokoriensis NBRC 107358.</title>
        <authorList>
            <person name="Komaki H."/>
            <person name="Tamura T."/>
        </authorList>
    </citation>
    <scope>NUCLEOTIDE SEQUENCE [LARGE SCALE GENOMIC DNA]</scope>
    <source>
        <strain evidence="2 3">NBRC 107358</strain>
    </source>
</reference>
<dbReference type="Gene3D" id="1.25.40.10">
    <property type="entry name" value="Tetratricopeptide repeat domain"/>
    <property type="match status" value="2"/>
</dbReference>
<keyword evidence="2" id="KW-0067">ATP-binding</keyword>
<gene>
    <name evidence="2" type="ORF">Cch02nite_29180</name>
</gene>
<feature type="region of interest" description="Disordered" evidence="1">
    <location>
        <begin position="104"/>
        <end position="134"/>
    </location>
</feature>
<dbReference type="EMBL" id="BONG01000016">
    <property type="protein sequence ID" value="GIF89474.1"/>
    <property type="molecule type" value="Genomic_DNA"/>
</dbReference>
<dbReference type="InterPro" id="IPR027417">
    <property type="entry name" value="P-loop_NTPase"/>
</dbReference>
<accession>A0A8J3JVX3</accession>
<dbReference type="PANTHER" id="PTHR46082:SF6">
    <property type="entry name" value="AAA+ ATPASE DOMAIN-CONTAINING PROTEIN-RELATED"/>
    <property type="match status" value="1"/>
</dbReference>
<name>A0A8J3JVX3_9ACTN</name>
<dbReference type="Proteomes" id="UP000619293">
    <property type="component" value="Unassembled WGS sequence"/>
</dbReference>
<evidence type="ECO:0000313" key="3">
    <source>
        <dbReference type="Proteomes" id="UP000619293"/>
    </source>
</evidence>
<organism evidence="2 3">
    <name type="scientific">Catellatospora chokoriensis</name>
    <dbReference type="NCBI Taxonomy" id="310353"/>
    <lineage>
        <taxon>Bacteria</taxon>
        <taxon>Bacillati</taxon>
        <taxon>Actinomycetota</taxon>
        <taxon>Actinomycetes</taxon>
        <taxon>Micromonosporales</taxon>
        <taxon>Micromonosporaceae</taxon>
        <taxon>Catellatospora</taxon>
    </lineage>
</organism>
<dbReference type="GO" id="GO:0005524">
    <property type="term" value="F:ATP binding"/>
    <property type="evidence" value="ECO:0007669"/>
    <property type="project" value="UniProtKB-KW"/>
</dbReference>